<dbReference type="Gene3D" id="1.20.1250.20">
    <property type="entry name" value="MFS general substrate transporter like domains"/>
    <property type="match status" value="1"/>
</dbReference>
<evidence type="ECO:0000256" key="4">
    <source>
        <dbReference type="ARBA" id="ARBA00022989"/>
    </source>
</evidence>
<dbReference type="Pfam" id="PF07690">
    <property type="entry name" value="MFS_1"/>
    <property type="match status" value="1"/>
</dbReference>
<feature type="transmembrane region" description="Helical" evidence="6">
    <location>
        <begin position="78"/>
        <end position="102"/>
    </location>
</feature>
<feature type="transmembrane region" description="Helical" evidence="6">
    <location>
        <begin position="108"/>
        <end position="126"/>
    </location>
</feature>
<protein>
    <recommendedName>
        <fullName evidence="7">Major facilitator superfamily (MFS) profile domain-containing protein</fullName>
    </recommendedName>
</protein>
<feature type="domain" description="Major facilitator superfamily (MFS) profile" evidence="7">
    <location>
        <begin position="11"/>
        <end position="230"/>
    </location>
</feature>
<comment type="caution">
    <text evidence="8">The sequence shown here is derived from an EMBL/GenBank/DDBJ whole genome shotgun (WGS) entry which is preliminary data.</text>
</comment>
<keyword evidence="2" id="KW-1003">Cell membrane</keyword>
<feature type="transmembrane region" description="Helical" evidence="6">
    <location>
        <begin position="48"/>
        <end position="71"/>
    </location>
</feature>
<dbReference type="InterPro" id="IPR050189">
    <property type="entry name" value="MFS_Efflux_Transporters"/>
</dbReference>
<evidence type="ECO:0000256" key="1">
    <source>
        <dbReference type="ARBA" id="ARBA00004651"/>
    </source>
</evidence>
<feature type="transmembrane region" description="Helical" evidence="6">
    <location>
        <begin position="138"/>
        <end position="162"/>
    </location>
</feature>
<organism evidence="8">
    <name type="scientific">marine sediment metagenome</name>
    <dbReference type="NCBI Taxonomy" id="412755"/>
    <lineage>
        <taxon>unclassified sequences</taxon>
        <taxon>metagenomes</taxon>
        <taxon>ecological metagenomes</taxon>
    </lineage>
</organism>
<keyword evidence="3 6" id="KW-0812">Transmembrane</keyword>
<keyword evidence="5 6" id="KW-0472">Membrane</keyword>
<evidence type="ECO:0000256" key="5">
    <source>
        <dbReference type="ARBA" id="ARBA00023136"/>
    </source>
</evidence>
<evidence type="ECO:0000259" key="7">
    <source>
        <dbReference type="PROSITE" id="PS50850"/>
    </source>
</evidence>
<dbReference type="PANTHER" id="PTHR43124">
    <property type="entry name" value="PURINE EFFLUX PUMP PBUE"/>
    <property type="match status" value="1"/>
</dbReference>
<evidence type="ECO:0000313" key="8">
    <source>
        <dbReference type="EMBL" id="GAH74742.1"/>
    </source>
</evidence>
<dbReference type="InterPro" id="IPR036259">
    <property type="entry name" value="MFS_trans_sf"/>
</dbReference>
<dbReference type="SUPFAM" id="SSF103473">
    <property type="entry name" value="MFS general substrate transporter"/>
    <property type="match status" value="1"/>
</dbReference>
<reference evidence="8" key="1">
    <citation type="journal article" date="2014" name="Front. Microbiol.">
        <title>High frequency of phylogenetically diverse reductive dehalogenase-homologous genes in deep subseafloor sedimentary metagenomes.</title>
        <authorList>
            <person name="Kawai M."/>
            <person name="Futagami T."/>
            <person name="Toyoda A."/>
            <person name="Takaki Y."/>
            <person name="Nishi S."/>
            <person name="Hori S."/>
            <person name="Arai W."/>
            <person name="Tsubouchi T."/>
            <person name="Morono Y."/>
            <person name="Uchiyama I."/>
            <person name="Ito T."/>
            <person name="Fujiyama A."/>
            <person name="Inagaki F."/>
            <person name="Takami H."/>
        </authorList>
    </citation>
    <scope>NUCLEOTIDE SEQUENCE</scope>
    <source>
        <strain evidence="8">Expedition CK06-06</strain>
    </source>
</reference>
<dbReference type="AlphaFoldDB" id="X1HZ56"/>
<evidence type="ECO:0000256" key="6">
    <source>
        <dbReference type="SAM" id="Phobius"/>
    </source>
</evidence>
<dbReference type="PANTHER" id="PTHR43124:SF3">
    <property type="entry name" value="CHLORAMPHENICOL EFFLUX PUMP RV0191"/>
    <property type="match status" value="1"/>
</dbReference>
<dbReference type="InterPro" id="IPR011701">
    <property type="entry name" value="MFS"/>
</dbReference>
<keyword evidence="4 6" id="KW-1133">Transmembrane helix</keyword>
<feature type="non-terminal residue" evidence="8">
    <location>
        <position position="1"/>
    </location>
</feature>
<dbReference type="GO" id="GO:0005886">
    <property type="term" value="C:plasma membrane"/>
    <property type="evidence" value="ECO:0007669"/>
    <property type="project" value="UniProtKB-SubCell"/>
</dbReference>
<dbReference type="EMBL" id="BARU01028816">
    <property type="protein sequence ID" value="GAH74742.1"/>
    <property type="molecule type" value="Genomic_DNA"/>
</dbReference>
<evidence type="ECO:0000256" key="2">
    <source>
        <dbReference type="ARBA" id="ARBA00022475"/>
    </source>
</evidence>
<sequence length="230" mass="25224">GSKSKLKGIYSILLFLPLIIFLNTDIGIFITNQVLIAAEFDLGAKFAILGLIAGLYYLVLAVFTLIAGYFSDIFKRKWLLIIAGGIWAVSEIFTAFSINIIMLSILRITAAIGIGAASPISISLLADIFSSEKRGTSFAWWSLATTLGGLLGGVFSLVVNVIPYDFPENWSLVQKISFIKLNYPVEMTYWRLPFLSVIASDGQVRMQSPQPIQLSRFTVEISSIIAKASI</sequence>
<dbReference type="GO" id="GO:0022857">
    <property type="term" value="F:transmembrane transporter activity"/>
    <property type="evidence" value="ECO:0007669"/>
    <property type="project" value="InterPro"/>
</dbReference>
<accession>X1HZ56</accession>
<proteinExistence type="predicted"/>
<name>X1HZ56_9ZZZZ</name>
<feature type="transmembrane region" description="Helical" evidence="6">
    <location>
        <begin position="12"/>
        <end position="36"/>
    </location>
</feature>
<gene>
    <name evidence="8" type="ORF">S03H2_45951</name>
</gene>
<dbReference type="PROSITE" id="PS50850">
    <property type="entry name" value="MFS"/>
    <property type="match status" value="1"/>
</dbReference>
<dbReference type="InterPro" id="IPR020846">
    <property type="entry name" value="MFS_dom"/>
</dbReference>
<evidence type="ECO:0000256" key="3">
    <source>
        <dbReference type="ARBA" id="ARBA00022692"/>
    </source>
</evidence>
<comment type="subcellular location">
    <subcellularLocation>
        <location evidence="1">Cell membrane</location>
        <topology evidence="1">Multi-pass membrane protein</topology>
    </subcellularLocation>
</comment>